<dbReference type="AlphaFoldDB" id="A0A835DF54"/>
<accession>A0A835DF54</accession>
<dbReference type="OrthoDB" id="1878647at2759"/>
<evidence type="ECO:0000256" key="5">
    <source>
        <dbReference type="ARBA" id="ARBA00022884"/>
    </source>
</evidence>
<keyword evidence="2" id="KW-0479">Metal-binding</keyword>
<dbReference type="FunFam" id="4.10.1060.10:FF:000017">
    <property type="entry name" value="FUS RNA-binding protein"/>
    <property type="match status" value="1"/>
</dbReference>
<proteinExistence type="predicted"/>
<dbReference type="SMART" id="SM00547">
    <property type="entry name" value="ZnF_RBZ"/>
    <property type="match status" value="1"/>
</dbReference>
<evidence type="ECO:0000313" key="12">
    <source>
        <dbReference type="Proteomes" id="UP000655225"/>
    </source>
</evidence>
<dbReference type="Gene3D" id="4.10.1060.10">
    <property type="entry name" value="Zinc finger, RanBP2-type"/>
    <property type="match status" value="1"/>
</dbReference>
<dbReference type="OMA" id="KEYRRDM"/>
<evidence type="ECO:0000256" key="9">
    <source>
        <dbReference type="SAM" id="Phobius"/>
    </source>
</evidence>
<dbReference type="Proteomes" id="UP000655225">
    <property type="component" value="Unassembled WGS sequence"/>
</dbReference>
<evidence type="ECO:0000256" key="3">
    <source>
        <dbReference type="ARBA" id="ARBA00022771"/>
    </source>
</evidence>
<evidence type="ECO:0000256" key="8">
    <source>
        <dbReference type="SAM" id="MobiDB-lite"/>
    </source>
</evidence>
<keyword evidence="3 7" id="KW-0863">Zinc-finger</keyword>
<feature type="compositionally biased region" description="Basic and acidic residues" evidence="8">
    <location>
        <begin position="39"/>
        <end position="51"/>
    </location>
</feature>
<feature type="domain" description="RanBP2-type" evidence="10">
    <location>
        <begin position="302"/>
        <end position="333"/>
    </location>
</feature>
<evidence type="ECO:0000256" key="6">
    <source>
        <dbReference type="ARBA" id="ARBA00023242"/>
    </source>
</evidence>
<evidence type="ECO:0000256" key="7">
    <source>
        <dbReference type="PROSITE-ProRule" id="PRU00322"/>
    </source>
</evidence>
<evidence type="ECO:0000256" key="1">
    <source>
        <dbReference type="ARBA" id="ARBA00004123"/>
    </source>
</evidence>
<dbReference type="GO" id="GO:0006355">
    <property type="term" value="P:regulation of DNA-templated transcription"/>
    <property type="evidence" value="ECO:0007669"/>
    <property type="project" value="InterPro"/>
</dbReference>
<dbReference type="InterPro" id="IPR036443">
    <property type="entry name" value="Znf_RanBP2_sf"/>
</dbReference>
<keyword evidence="6" id="KW-0539">Nucleus</keyword>
<feature type="region of interest" description="Disordered" evidence="8">
    <location>
        <begin position="236"/>
        <end position="279"/>
    </location>
</feature>
<reference evidence="11 12" key="1">
    <citation type="submission" date="2020-04" db="EMBL/GenBank/DDBJ databases">
        <title>Plant Genome Project.</title>
        <authorList>
            <person name="Zhang R.-G."/>
        </authorList>
    </citation>
    <scope>NUCLEOTIDE SEQUENCE [LARGE SCALE GENOMIC DNA]</scope>
    <source>
        <strain evidence="11">YNK0</strain>
        <tissue evidence="11">Leaf</tissue>
    </source>
</reference>
<dbReference type="GO" id="GO:0003723">
    <property type="term" value="F:RNA binding"/>
    <property type="evidence" value="ECO:0007669"/>
    <property type="project" value="UniProtKB-KW"/>
</dbReference>
<dbReference type="EMBL" id="JABCRI010000009">
    <property type="protein sequence ID" value="KAF8400816.1"/>
    <property type="molecule type" value="Genomic_DNA"/>
</dbReference>
<dbReference type="GO" id="GO:0008270">
    <property type="term" value="F:zinc ion binding"/>
    <property type="evidence" value="ECO:0007669"/>
    <property type="project" value="UniProtKB-KW"/>
</dbReference>
<name>A0A835DF54_TETSI</name>
<feature type="compositionally biased region" description="Pro residues" evidence="8">
    <location>
        <begin position="345"/>
        <end position="354"/>
    </location>
</feature>
<keyword evidence="4" id="KW-0862">Zinc</keyword>
<feature type="compositionally biased region" description="Basic and acidic residues" evidence="8">
    <location>
        <begin position="398"/>
        <end position="438"/>
    </location>
</feature>
<evidence type="ECO:0000313" key="11">
    <source>
        <dbReference type="EMBL" id="KAF8400816.1"/>
    </source>
</evidence>
<organism evidence="11 12">
    <name type="scientific">Tetracentron sinense</name>
    <name type="common">Spur-leaf</name>
    <dbReference type="NCBI Taxonomy" id="13715"/>
    <lineage>
        <taxon>Eukaryota</taxon>
        <taxon>Viridiplantae</taxon>
        <taxon>Streptophyta</taxon>
        <taxon>Embryophyta</taxon>
        <taxon>Tracheophyta</taxon>
        <taxon>Spermatophyta</taxon>
        <taxon>Magnoliopsida</taxon>
        <taxon>Trochodendrales</taxon>
        <taxon>Trochodendraceae</taxon>
        <taxon>Tetracentron</taxon>
    </lineage>
</organism>
<feature type="compositionally biased region" description="Basic and acidic residues" evidence="8">
    <location>
        <begin position="1"/>
        <end position="11"/>
    </location>
</feature>
<comment type="caution">
    <text evidence="11">The sequence shown here is derived from an EMBL/GenBank/DDBJ whole genome shotgun (WGS) entry which is preliminary data.</text>
</comment>
<sequence>MAMGSGEREKTTTTTRHPHLSSLVVRATESSGGSDYEPGEVRRDPPPYSRSDHPDDLVLWRACCLCLVLHVEHVLPMLLGARTGIEEDMVGIKGWEPVSSCFLDGLMDMVLLEMIVQSSSFGLKFLQNCCRCVVELVAHLHSGGSLPFGGFFLLWFALLVLLLQILGVGIILADIEGLNVRNHVAVYGLHRHFILPLNLDLNLDCLFLTSLASFSGYGMRAGSGSPLRHRKVDHHYSSDFDHSRGPPRGRGFRGGSGPGRFQNSSPYGRGRGDSRFSGRGFDGPGLFRGECMNRNNPNVPPREGDWICSDHLCGNLNFARREYCNKCNKFRSGLGESPRRNYLGPPSPHSPPPRFSGRPMNHSPGRGMNDFRSPPRGWDRDGPREFGGGRSHPRHGGRFPDHHMRRERPDYGEDEDYRERSKFDRPTPADWSLRDHRRDFYHRRSPNDWRNEQHPPSSPLPPRRGHWERDARERSRSPLRGGPPLKVYRQDRYMGRVSKW</sequence>
<dbReference type="PROSITE" id="PS01358">
    <property type="entry name" value="ZF_RANBP2_1"/>
    <property type="match status" value="1"/>
</dbReference>
<keyword evidence="5" id="KW-0694">RNA-binding</keyword>
<keyword evidence="12" id="KW-1185">Reference proteome</keyword>
<dbReference type="PROSITE" id="PS50199">
    <property type="entry name" value="ZF_RANBP2_2"/>
    <property type="match status" value="1"/>
</dbReference>
<feature type="compositionally biased region" description="Basic and acidic residues" evidence="8">
    <location>
        <begin position="465"/>
        <end position="476"/>
    </location>
</feature>
<evidence type="ECO:0000259" key="10">
    <source>
        <dbReference type="PROSITE" id="PS50199"/>
    </source>
</evidence>
<dbReference type="PANTHER" id="PTHR23238">
    <property type="entry name" value="RNA BINDING PROTEIN"/>
    <property type="match status" value="1"/>
</dbReference>
<feature type="region of interest" description="Disordered" evidence="8">
    <location>
        <begin position="1"/>
        <end position="51"/>
    </location>
</feature>
<comment type="subcellular location">
    <subcellularLocation>
        <location evidence="1">Nucleus</location>
    </subcellularLocation>
</comment>
<gene>
    <name evidence="11" type="ORF">HHK36_014118</name>
</gene>
<evidence type="ECO:0000256" key="4">
    <source>
        <dbReference type="ARBA" id="ARBA00022833"/>
    </source>
</evidence>
<dbReference type="GO" id="GO:0005634">
    <property type="term" value="C:nucleus"/>
    <property type="evidence" value="ECO:0007669"/>
    <property type="project" value="UniProtKB-SubCell"/>
</dbReference>
<dbReference type="SUPFAM" id="SSF90209">
    <property type="entry name" value="Ran binding protein zinc finger-like"/>
    <property type="match status" value="1"/>
</dbReference>
<keyword evidence="9" id="KW-1133">Transmembrane helix</keyword>
<evidence type="ECO:0000256" key="2">
    <source>
        <dbReference type="ARBA" id="ARBA00022723"/>
    </source>
</evidence>
<dbReference type="InterPro" id="IPR001876">
    <property type="entry name" value="Znf_RanBP2"/>
</dbReference>
<dbReference type="InterPro" id="IPR034870">
    <property type="entry name" value="TET_fam"/>
</dbReference>
<feature type="region of interest" description="Disordered" evidence="8">
    <location>
        <begin position="334"/>
        <end position="500"/>
    </location>
</feature>
<feature type="transmembrane region" description="Helical" evidence="9">
    <location>
        <begin position="152"/>
        <end position="173"/>
    </location>
</feature>
<protein>
    <recommendedName>
        <fullName evidence="10">RanBP2-type domain-containing protein</fullName>
    </recommendedName>
</protein>
<keyword evidence="9" id="KW-0472">Membrane</keyword>
<keyword evidence="9" id="KW-0812">Transmembrane</keyword>